<evidence type="ECO:0000313" key="3">
    <source>
        <dbReference type="Proteomes" id="UP001494902"/>
    </source>
</evidence>
<dbReference type="InterPro" id="IPR028037">
    <property type="entry name" value="Antitoxin_Rv0909/MT0933"/>
</dbReference>
<organism evidence="2 3">
    <name type="scientific">Pseudonocardia nematodicida</name>
    <dbReference type="NCBI Taxonomy" id="1206997"/>
    <lineage>
        <taxon>Bacteria</taxon>
        <taxon>Bacillati</taxon>
        <taxon>Actinomycetota</taxon>
        <taxon>Actinomycetes</taxon>
        <taxon>Pseudonocardiales</taxon>
        <taxon>Pseudonocardiaceae</taxon>
        <taxon>Pseudonocardia</taxon>
    </lineage>
</organism>
<feature type="compositionally biased region" description="Pro residues" evidence="1">
    <location>
        <begin position="102"/>
        <end position="111"/>
    </location>
</feature>
<protein>
    <submittedName>
        <fullName evidence="2">Antitoxin</fullName>
    </submittedName>
</protein>
<proteinExistence type="predicted"/>
<dbReference type="Pfam" id="PF14013">
    <property type="entry name" value="MT0933_antitox"/>
    <property type="match status" value="1"/>
</dbReference>
<name>A0ABV1KBD0_9PSEU</name>
<comment type="caution">
    <text evidence="2">The sequence shown here is derived from an EMBL/GenBank/DDBJ whole genome shotgun (WGS) entry which is preliminary data.</text>
</comment>
<evidence type="ECO:0000313" key="2">
    <source>
        <dbReference type="EMBL" id="MEQ3551792.1"/>
    </source>
</evidence>
<feature type="region of interest" description="Disordered" evidence="1">
    <location>
        <begin position="1"/>
        <end position="141"/>
    </location>
</feature>
<dbReference type="SUPFAM" id="SSF58113">
    <property type="entry name" value="Apolipoprotein A-I"/>
    <property type="match status" value="1"/>
</dbReference>
<evidence type="ECO:0000256" key="1">
    <source>
        <dbReference type="SAM" id="MobiDB-lite"/>
    </source>
</evidence>
<dbReference type="Proteomes" id="UP001494902">
    <property type="component" value="Unassembled WGS sequence"/>
</dbReference>
<dbReference type="RefSeq" id="WP_349298862.1">
    <property type="nucleotide sequence ID" value="NZ_JBEDNQ010000005.1"/>
</dbReference>
<reference evidence="2 3" key="1">
    <citation type="submission" date="2024-03" db="EMBL/GenBank/DDBJ databases">
        <title>Draft genome sequence of Pseudonocardia nematodicida JCM 31783.</title>
        <authorList>
            <person name="Butdee W."/>
            <person name="Duangmal K."/>
        </authorList>
    </citation>
    <scope>NUCLEOTIDE SEQUENCE [LARGE SCALE GENOMIC DNA]</scope>
    <source>
        <strain evidence="2 3">JCM 31783</strain>
    </source>
</reference>
<gene>
    <name evidence="2" type="ORF">WIS52_15065</name>
</gene>
<sequence length="141" mass="14232">MDADEEGEKAMGFLDKAREAAESALEKAAPHLEKAKEKAGPHLDKAKEKAGPLVEKAATQVDKATGGKYSEQIDGVKGKVEGALGHSAPDAPGAGTHTAPGDVPPVPPAPPGGDALKPDGNPARTPKNDDDGGVPPVPPAR</sequence>
<accession>A0ABV1KBD0</accession>
<feature type="compositionally biased region" description="Basic and acidic residues" evidence="1">
    <location>
        <begin position="15"/>
        <end position="50"/>
    </location>
</feature>
<dbReference type="EMBL" id="JBEDNQ010000005">
    <property type="protein sequence ID" value="MEQ3551792.1"/>
    <property type="molecule type" value="Genomic_DNA"/>
</dbReference>
<keyword evidence="3" id="KW-1185">Reference proteome</keyword>